<evidence type="ECO:0000256" key="5">
    <source>
        <dbReference type="PROSITE-ProRule" id="PRU00335"/>
    </source>
</evidence>
<feature type="DNA-binding region" description="H-T-H motif" evidence="5">
    <location>
        <begin position="48"/>
        <end position="67"/>
    </location>
</feature>
<dbReference type="InterPro" id="IPR004111">
    <property type="entry name" value="Repressor_TetR_C"/>
</dbReference>
<feature type="region of interest" description="Disordered" evidence="6">
    <location>
        <begin position="1"/>
        <end position="26"/>
    </location>
</feature>
<protein>
    <submittedName>
        <fullName evidence="8">TetR family transcriptional regulator ActII</fullName>
    </submittedName>
</protein>
<gene>
    <name evidence="8" type="primary">actII</name>
    <name evidence="8" type="ORF">GCM10022254_49370</name>
</gene>
<evidence type="ECO:0000256" key="1">
    <source>
        <dbReference type="ARBA" id="ARBA00022491"/>
    </source>
</evidence>
<dbReference type="PRINTS" id="PR00400">
    <property type="entry name" value="TETREPRESSOR"/>
</dbReference>
<dbReference type="InterPro" id="IPR001647">
    <property type="entry name" value="HTH_TetR"/>
</dbReference>
<feature type="domain" description="HTH tetR-type" evidence="7">
    <location>
        <begin position="25"/>
        <end position="85"/>
    </location>
</feature>
<keyword evidence="9" id="KW-1185">Reference proteome</keyword>
<evidence type="ECO:0000256" key="2">
    <source>
        <dbReference type="ARBA" id="ARBA00023015"/>
    </source>
</evidence>
<dbReference type="InterPro" id="IPR036271">
    <property type="entry name" value="Tet_transcr_reg_TetR-rel_C_sf"/>
</dbReference>
<sequence>MATQRPDLPTPPGRKPRRAAPARQPLSQDVIVDTAIRVLDAEGLEAVTMRRVAQELGTGPASLYAHVSDKEELRELMLDRVTGEVVLPVTDPARWQEQLKEIAHEIRRVYTSHGDIAKVSIGLIPTGPNLLTIAEAQLDLMRVGGVPPKIAALAVDALGMYIDADAVEDTVYTARLGADEDAWEHFHRYLNEVRAYFRGLPADRYPNIVGMVAELTSGAGDERFEFGLDILIRGIASYVDAPPSA</sequence>
<dbReference type="Gene3D" id="1.10.357.10">
    <property type="entry name" value="Tetracycline Repressor, domain 2"/>
    <property type="match status" value="1"/>
</dbReference>
<evidence type="ECO:0000313" key="9">
    <source>
        <dbReference type="Proteomes" id="UP001501710"/>
    </source>
</evidence>
<comment type="caution">
    <text evidence="8">The sequence shown here is derived from an EMBL/GenBank/DDBJ whole genome shotgun (WGS) entry which is preliminary data.</text>
</comment>
<proteinExistence type="predicted"/>
<dbReference type="InterPro" id="IPR050109">
    <property type="entry name" value="HTH-type_TetR-like_transc_reg"/>
</dbReference>
<keyword evidence="1" id="KW-0678">Repressor</keyword>
<keyword evidence="2" id="KW-0805">Transcription regulation</keyword>
<evidence type="ECO:0000256" key="3">
    <source>
        <dbReference type="ARBA" id="ARBA00023125"/>
    </source>
</evidence>
<keyword evidence="3 5" id="KW-0238">DNA-binding</keyword>
<dbReference type="Pfam" id="PF02909">
    <property type="entry name" value="TetR_C_1"/>
    <property type="match status" value="1"/>
</dbReference>
<organism evidence="8 9">
    <name type="scientific">Actinomadura meridiana</name>
    <dbReference type="NCBI Taxonomy" id="559626"/>
    <lineage>
        <taxon>Bacteria</taxon>
        <taxon>Bacillati</taxon>
        <taxon>Actinomycetota</taxon>
        <taxon>Actinomycetes</taxon>
        <taxon>Streptosporangiales</taxon>
        <taxon>Thermomonosporaceae</taxon>
        <taxon>Actinomadura</taxon>
    </lineage>
</organism>
<keyword evidence="4" id="KW-0804">Transcription</keyword>
<accession>A0ABP8CCQ7</accession>
<dbReference type="PANTHER" id="PTHR30055:SF151">
    <property type="entry name" value="TRANSCRIPTIONAL REGULATORY PROTEIN"/>
    <property type="match status" value="1"/>
</dbReference>
<reference evidence="9" key="1">
    <citation type="journal article" date="2019" name="Int. J. Syst. Evol. Microbiol.">
        <title>The Global Catalogue of Microorganisms (GCM) 10K type strain sequencing project: providing services to taxonomists for standard genome sequencing and annotation.</title>
        <authorList>
            <consortium name="The Broad Institute Genomics Platform"/>
            <consortium name="The Broad Institute Genome Sequencing Center for Infectious Disease"/>
            <person name="Wu L."/>
            <person name="Ma J."/>
        </authorList>
    </citation>
    <scope>NUCLEOTIDE SEQUENCE [LARGE SCALE GENOMIC DNA]</scope>
    <source>
        <strain evidence="9">JCM 17440</strain>
    </source>
</reference>
<dbReference type="Proteomes" id="UP001501710">
    <property type="component" value="Unassembled WGS sequence"/>
</dbReference>
<dbReference type="PROSITE" id="PS50977">
    <property type="entry name" value="HTH_TETR_2"/>
    <property type="match status" value="1"/>
</dbReference>
<evidence type="ECO:0000259" key="7">
    <source>
        <dbReference type="PROSITE" id="PS50977"/>
    </source>
</evidence>
<evidence type="ECO:0000256" key="6">
    <source>
        <dbReference type="SAM" id="MobiDB-lite"/>
    </source>
</evidence>
<name>A0ABP8CCQ7_9ACTN</name>
<dbReference type="Pfam" id="PF00440">
    <property type="entry name" value="TetR_N"/>
    <property type="match status" value="1"/>
</dbReference>
<dbReference type="SUPFAM" id="SSF48498">
    <property type="entry name" value="Tetracyclin repressor-like, C-terminal domain"/>
    <property type="match status" value="1"/>
</dbReference>
<evidence type="ECO:0000313" key="8">
    <source>
        <dbReference type="EMBL" id="GAA4237403.1"/>
    </source>
</evidence>
<dbReference type="EMBL" id="BAABAS010000018">
    <property type="protein sequence ID" value="GAA4237403.1"/>
    <property type="molecule type" value="Genomic_DNA"/>
</dbReference>
<evidence type="ECO:0000256" key="4">
    <source>
        <dbReference type="ARBA" id="ARBA00023163"/>
    </source>
</evidence>
<dbReference type="RefSeq" id="WP_344900596.1">
    <property type="nucleotide sequence ID" value="NZ_BAABAS010000018.1"/>
</dbReference>
<dbReference type="InterPro" id="IPR009057">
    <property type="entry name" value="Homeodomain-like_sf"/>
</dbReference>
<dbReference type="SUPFAM" id="SSF46689">
    <property type="entry name" value="Homeodomain-like"/>
    <property type="match status" value="1"/>
</dbReference>
<dbReference type="InterPro" id="IPR003012">
    <property type="entry name" value="Tet_transcr_reg_TetR"/>
</dbReference>
<dbReference type="PANTHER" id="PTHR30055">
    <property type="entry name" value="HTH-TYPE TRANSCRIPTIONAL REGULATOR RUTR"/>
    <property type="match status" value="1"/>
</dbReference>